<organism evidence="1">
    <name type="scientific">Arundo donax</name>
    <name type="common">Giant reed</name>
    <name type="synonym">Donax arundinaceus</name>
    <dbReference type="NCBI Taxonomy" id="35708"/>
    <lineage>
        <taxon>Eukaryota</taxon>
        <taxon>Viridiplantae</taxon>
        <taxon>Streptophyta</taxon>
        <taxon>Embryophyta</taxon>
        <taxon>Tracheophyta</taxon>
        <taxon>Spermatophyta</taxon>
        <taxon>Magnoliopsida</taxon>
        <taxon>Liliopsida</taxon>
        <taxon>Poales</taxon>
        <taxon>Poaceae</taxon>
        <taxon>PACMAD clade</taxon>
        <taxon>Arundinoideae</taxon>
        <taxon>Arundineae</taxon>
        <taxon>Arundo</taxon>
    </lineage>
</organism>
<dbReference type="EMBL" id="GBRH01173766">
    <property type="protein sequence ID" value="JAE24130.1"/>
    <property type="molecule type" value="Transcribed_RNA"/>
</dbReference>
<reference evidence="1" key="2">
    <citation type="journal article" date="2015" name="Data Brief">
        <title>Shoot transcriptome of the giant reed, Arundo donax.</title>
        <authorList>
            <person name="Barrero R.A."/>
            <person name="Guerrero F.D."/>
            <person name="Moolhuijzen P."/>
            <person name="Goolsby J.A."/>
            <person name="Tidwell J."/>
            <person name="Bellgard S.E."/>
            <person name="Bellgard M.I."/>
        </authorList>
    </citation>
    <scope>NUCLEOTIDE SEQUENCE</scope>
    <source>
        <tissue evidence="1">Shoot tissue taken approximately 20 cm above the soil surface</tissue>
    </source>
</reference>
<proteinExistence type="predicted"/>
<accession>A0A0A9GGD4</accession>
<reference evidence="1" key="1">
    <citation type="submission" date="2014-09" db="EMBL/GenBank/DDBJ databases">
        <authorList>
            <person name="Magalhaes I.L.F."/>
            <person name="Oliveira U."/>
            <person name="Santos F.R."/>
            <person name="Vidigal T.H.D.A."/>
            <person name="Brescovit A.D."/>
            <person name="Santos A.J."/>
        </authorList>
    </citation>
    <scope>NUCLEOTIDE SEQUENCE</scope>
    <source>
        <tissue evidence="1">Shoot tissue taken approximately 20 cm above the soil surface</tissue>
    </source>
</reference>
<evidence type="ECO:0000313" key="1">
    <source>
        <dbReference type="EMBL" id="JAE24130.1"/>
    </source>
</evidence>
<protein>
    <submittedName>
        <fullName evidence="1">Uncharacterized protein</fullName>
    </submittedName>
</protein>
<sequence>MRSNFCVNYSFKSTFLGNLDGSFN</sequence>
<name>A0A0A9GGD4_ARUDO</name>
<dbReference type="AlphaFoldDB" id="A0A0A9GGD4"/>